<sequence length="108" mass="12559">MAYDAQYQNKSAKQPEGHSRYSRKNPGRWHRNRDTRDPCEALTQISMVKYHKNTLLCVLFKLFRYPRLRQGDPEATAPPSRSTARTPALKSSSKQARPKRREKSASNR</sequence>
<accession>A0ABD1DZG1</accession>
<keyword evidence="3" id="KW-1185">Reference proteome</keyword>
<dbReference type="EMBL" id="JBDJPC010000018">
    <property type="protein sequence ID" value="KAL1487791.1"/>
    <property type="molecule type" value="Genomic_DNA"/>
</dbReference>
<evidence type="ECO:0000313" key="3">
    <source>
        <dbReference type="Proteomes" id="UP001566132"/>
    </source>
</evidence>
<protein>
    <submittedName>
        <fullName evidence="2">Uncharacterized protein</fullName>
    </submittedName>
</protein>
<feature type="compositionally biased region" description="Polar residues" evidence="1">
    <location>
        <begin position="79"/>
        <end position="95"/>
    </location>
</feature>
<reference evidence="2 3" key="1">
    <citation type="submission" date="2024-05" db="EMBL/GenBank/DDBJ databases">
        <title>Genetic variation in Jamaican populations of the coffee berry borer (Hypothenemus hampei).</title>
        <authorList>
            <person name="Errbii M."/>
            <person name="Myrie A."/>
        </authorList>
    </citation>
    <scope>NUCLEOTIDE SEQUENCE [LARGE SCALE GENOMIC DNA]</scope>
    <source>
        <strain evidence="2">JA-Hopewell-2020-01-JO</strain>
        <tissue evidence="2">Whole body</tissue>
    </source>
</reference>
<name>A0ABD1DZG1_HYPHA</name>
<gene>
    <name evidence="2" type="ORF">ABEB36_015546</name>
</gene>
<feature type="region of interest" description="Disordered" evidence="1">
    <location>
        <begin position="68"/>
        <end position="108"/>
    </location>
</feature>
<organism evidence="2 3">
    <name type="scientific">Hypothenemus hampei</name>
    <name type="common">Coffee berry borer</name>
    <dbReference type="NCBI Taxonomy" id="57062"/>
    <lineage>
        <taxon>Eukaryota</taxon>
        <taxon>Metazoa</taxon>
        <taxon>Ecdysozoa</taxon>
        <taxon>Arthropoda</taxon>
        <taxon>Hexapoda</taxon>
        <taxon>Insecta</taxon>
        <taxon>Pterygota</taxon>
        <taxon>Neoptera</taxon>
        <taxon>Endopterygota</taxon>
        <taxon>Coleoptera</taxon>
        <taxon>Polyphaga</taxon>
        <taxon>Cucujiformia</taxon>
        <taxon>Curculionidae</taxon>
        <taxon>Scolytinae</taxon>
        <taxon>Hypothenemus</taxon>
    </lineage>
</organism>
<feature type="compositionally biased region" description="Basic residues" evidence="1">
    <location>
        <begin position="20"/>
        <end position="31"/>
    </location>
</feature>
<proteinExistence type="predicted"/>
<evidence type="ECO:0000256" key="1">
    <source>
        <dbReference type="SAM" id="MobiDB-lite"/>
    </source>
</evidence>
<evidence type="ECO:0000313" key="2">
    <source>
        <dbReference type="EMBL" id="KAL1487791.1"/>
    </source>
</evidence>
<dbReference type="Proteomes" id="UP001566132">
    <property type="component" value="Unassembled WGS sequence"/>
</dbReference>
<feature type="region of interest" description="Disordered" evidence="1">
    <location>
        <begin position="1"/>
        <end position="36"/>
    </location>
</feature>
<comment type="caution">
    <text evidence="2">The sequence shown here is derived from an EMBL/GenBank/DDBJ whole genome shotgun (WGS) entry which is preliminary data.</text>
</comment>
<feature type="compositionally biased region" description="Polar residues" evidence="1">
    <location>
        <begin position="1"/>
        <end position="12"/>
    </location>
</feature>
<dbReference type="AlphaFoldDB" id="A0ABD1DZG1"/>